<sequence>MKKIILILILFVIVYDLSAQQKGDSLAILYRRVYAYKNPKDLSTRYDKIPFSYLNEHKLIFIAKSEKYPKYYQAKTIKGDTIFVKAKLVSADQNLTHAQISQDIKDGKRKRSPGEIGDLTNLLPTWAIVIIWAGIGYLLYRFWKRYYKFDRWFCKKARTRKRPIKDAWFIKLSILAGVILGAVLLFARHEFYWFLQEGFQVWGNYPNKWDWIMWGALFAFIVIVLVAVAQSFSRFSAKYAVIYSLLVLVISTIYFIVGVTLSVFILIIYAITHARGSTGSGGSGGSGGSYNSGSTQAPGRDSAPVGATKYDESGQKVAKNSDGEWRKTTL</sequence>
<feature type="transmembrane region" description="Helical" evidence="2">
    <location>
        <begin position="168"/>
        <end position="187"/>
    </location>
</feature>
<protein>
    <submittedName>
        <fullName evidence="3">Uncharacterized protein</fullName>
    </submittedName>
</protein>
<feature type="transmembrane region" description="Helical" evidence="2">
    <location>
        <begin position="241"/>
        <end position="271"/>
    </location>
</feature>
<dbReference type="AlphaFoldDB" id="A0A6I6K1K9"/>
<feature type="compositionally biased region" description="Basic and acidic residues" evidence="1">
    <location>
        <begin position="309"/>
        <end position="330"/>
    </location>
</feature>
<dbReference type="RefSeq" id="WP_158871442.1">
    <property type="nucleotide sequence ID" value="NZ_CP046401.1"/>
</dbReference>
<organism evidence="3 4">
    <name type="scientific">Maribellus comscasis</name>
    <dbReference type="NCBI Taxonomy" id="2681766"/>
    <lineage>
        <taxon>Bacteria</taxon>
        <taxon>Pseudomonadati</taxon>
        <taxon>Bacteroidota</taxon>
        <taxon>Bacteroidia</taxon>
        <taxon>Marinilabiliales</taxon>
        <taxon>Prolixibacteraceae</taxon>
        <taxon>Maribellus</taxon>
    </lineage>
</organism>
<gene>
    <name evidence="3" type="ORF">GM418_28660</name>
</gene>
<feature type="transmembrane region" description="Helical" evidence="2">
    <location>
        <begin position="123"/>
        <end position="143"/>
    </location>
</feature>
<keyword evidence="2" id="KW-1133">Transmembrane helix</keyword>
<feature type="compositionally biased region" description="Gly residues" evidence="1">
    <location>
        <begin position="278"/>
        <end position="290"/>
    </location>
</feature>
<keyword evidence="4" id="KW-1185">Reference proteome</keyword>
<feature type="region of interest" description="Disordered" evidence="1">
    <location>
        <begin position="277"/>
        <end position="330"/>
    </location>
</feature>
<evidence type="ECO:0000256" key="1">
    <source>
        <dbReference type="SAM" id="MobiDB-lite"/>
    </source>
</evidence>
<dbReference type="KEGG" id="mcos:GM418_28660"/>
<keyword evidence="2" id="KW-0812">Transmembrane</keyword>
<keyword evidence="2" id="KW-0472">Membrane</keyword>
<evidence type="ECO:0000313" key="4">
    <source>
        <dbReference type="Proteomes" id="UP000428260"/>
    </source>
</evidence>
<name>A0A6I6K1K9_9BACT</name>
<accession>A0A6I6K1K9</accession>
<evidence type="ECO:0000256" key="2">
    <source>
        <dbReference type="SAM" id="Phobius"/>
    </source>
</evidence>
<proteinExistence type="predicted"/>
<dbReference type="EMBL" id="CP046401">
    <property type="protein sequence ID" value="QGY47499.1"/>
    <property type="molecule type" value="Genomic_DNA"/>
</dbReference>
<feature type="transmembrane region" description="Helical" evidence="2">
    <location>
        <begin position="211"/>
        <end position="229"/>
    </location>
</feature>
<evidence type="ECO:0000313" key="3">
    <source>
        <dbReference type="EMBL" id="QGY47499.1"/>
    </source>
</evidence>
<reference evidence="3 4" key="1">
    <citation type="submission" date="2019-11" db="EMBL/GenBank/DDBJ databases">
        <authorList>
            <person name="Zheng R.K."/>
            <person name="Sun C.M."/>
        </authorList>
    </citation>
    <scope>NUCLEOTIDE SEQUENCE [LARGE SCALE GENOMIC DNA]</scope>
    <source>
        <strain evidence="3 4">WC007</strain>
    </source>
</reference>
<dbReference type="Proteomes" id="UP000428260">
    <property type="component" value="Chromosome"/>
</dbReference>